<dbReference type="InterPro" id="IPR012334">
    <property type="entry name" value="Pectin_lyas_fold"/>
</dbReference>
<dbReference type="InterPro" id="IPR007742">
    <property type="entry name" value="NosD_dom"/>
</dbReference>
<name>A0A7W2FQN9_9VIBR</name>
<evidence type="ECO:0000313" key="4">
    <source>
        <dbReference type="Proteomes" id="UP000571701"/>
    </source>
</evidence>
<evidence type="ECO:0000313" key="3">
    <source>
        <dbReference type="EMBL" id="MBA5762424.1"/>
    </source>
</evidence>
<dbReference type="InterPro" id="IPR026464">
    <property type="entry name" value="NosD_copper_fam"/>
</dbReference>
<dbReference type="InterPro" id="IPR006626">
    <property type="entry name" value="PbH1"/>
</dbReference>
<dbReference type="Pfam" id="PF05048">
    <property type="entry name" value="NosD"/>
    <property type="match status" value="1"/>
</dbReference>
<reference evidence="3 4" key="1">
    <citation type="submission" date="2020-07" db="EMBL/GenBank/DDBJ databases">
        <title>Vibrio marinisediminis sp. nov., isolated from marine sediment.</title>
        <authorList>
            <person name="Ji X."/>
        </authorList>
    </citation>
    <scope>NUCLEOTIDE SEQUENCE [LARGE SCALE GENOMIC DNA]</scope>
    <source>
        <strain evidence="3 4">404</strain>
    </source>
</reference>
<sequence>MSSTRVALSFRFFLLSVVTLFHSGVLAAVITLTSQDNLQIELDAAQSGDTIILNGGEYVGNFTISQSITLQGKLGAKIDAGGTGNALTLLASDTTIENLNIVNWGRNLTEQNAGIYNDKSLKNLIFRGNTLKGDAFGIWAQQVDGILIENNTVEGNPILRSADRGNGIQLSSVKNALVVGNEVSKTRDGLYIISSQDSELRDNILHDLRYGVHYMYSHHNRVIDNFAYNTRAGYALMSSRQLTVHGNRSQDSEDYGMLMNFITQSDISYNQIKNVWTKPENKVIGRDGKGFFVYNSGYNTISHNVIDTAEIGIHLTAGSENGKIFGNSFINNPVQVKYVSNQKQEWSQNGEGNFWSNYLGWDLDNNSIGDTPFEPNDGIDKMVWKYPESKVLLDSPSVLMLRWIQKQFPVLKPPGVKDSHPLMMQPSIHSSQPKSDTAGTRL</sequence>
<organism evidence="3 4">
    <name type="scientific">Vibrio marinisediminis</name>
    <dbReference type="NCBI Taxonomy" id="2758441"/>
    <lineage>
        <taxon>Bacteria</taxon>
        <taxon>Pseudomonadati</taxon>
        <taxon>Pseudomonadota</taxon>
        <taxon>Gammaproteobacteria</taxon>
        <taxon>Vibrionales</taxon>
        <taxon>Vibrionaceae</taxon>
        <taxon>Vibrio</taxon>
    </lineage>
</organism>
<keyword evidence="4" id="KW-1185">Reference proteome</keyword>
<feature type="domain" description="Carbohydrate-binding/sugar hydrolysis" evidence="2">
    <location>
        <begin position="45"/>
        <end position="193"/>
    </location>
</feature>
<evidence type="ECO:0000259" key="2">
    <source>
        <dbReference type="SMART" id="SM00722"/>
    </source>
</evidence>
<proteinExistence type="predicted"/>
<dbReference type="InterPro" id="IPR006633">
    <property type="entry name" value="Carb-bd_sugar_hydrolysis-dom"/>
</dbReference>
<protein>
    <submittedName>
        <fullName evidence="3">Nitrous oxide reductase family maturation protein NosD</fullName>
    </submittedName>
</protein>
<dbReference type="SMART" id="SM00722">
    <property type="entry name" value="CASH"/>
    <property type="match status" value="2"/>
</dbReference>
<dbReference type="NCBIfam" id="TIGR03804">
    <property type="entry name" value="para_beta_helix"/>
    <property type="match status" value="1"/>
</dbReference>
<dbReference type="SUPFAM" id="SSF51126">
    <property type="entry name" value="Pectin lyase-like"/>
    <property type="match status" value="1"/>
</dbReference>
<gene>
    <name evidence="3" type="ORF">H2O73_08725</name>
</gene>
<feature type="domain" description="Carbohydrate-binding/sugar hydrolysis" evidence="2">
    <location>
        <begin position="199"/>
        <end position="382"/>
    </location>
</feature>
<dbReference type="SMART" id="SM00710">
    <property type="entry name" value="PbH1"/>
    <property type="match status" value="8"/>
</dbReference>
<dbReference type="Proteomes" id="UP000571701">
    <property type="component" value="Unassembled WGS sequence"/>
</dbReference>
<dbReference type="NCBIfam" id="TIGR04247">
    <property type="entry name" value="NosD_copper_fam"/>
    <property type="match status" value="1"/>
</dbReference>
<dbReference type="Gene3D" id="2.160.20.10">
    <property type="entry name" value="Single-stranded right-handed beta-helix, Pectin lyase-like"/>
    <property type="match status" value="2"/>
</dbReference>
<dbReference type="EMBL" id="JACFYF010000004">
    <property type="protein sequence ID" value="MBA5762424.1"/>
    <property type="molecule type" value="Genomic_DNA"/>
</dbReference>
<dbReference type="AlphaFoldDB" id="A0A7W2FQN9"/>
<feature type="region of interest" description="Disordered" evidence="1">
    <location>
        <begin position="415"/>
        <end position="442"/>
    </location>
</feature>
<evidence type="ECO:0000256" key="1">
    <source>
        <dbReference type="SAM" id="MobiDB-lite"/>
    </source>
</evidence>
<accession>A0A7W2FQN9</accession>
<comment type="caution">
    <text evidence="3">The sequence shown here is derived from an EMBL/GenBank/DDBJ whole genome shotgun (WGS) entry which is preliminary data.</text>
</comment>
<dbReference type="InterPro" id="IPR022441">
    <property type="entry name" value="Para_beta_helix_rpt-2"/>
</dbReference>
<feature type="compositionally biased region" description="Polar residues" evidence="1">
    <location>
        <begin position="427"/>
        <end position="442"/>
    </location>
</feature>
<dbReference type="InterPro" id="IPR011050">
    <property type="entry name" value="Pectin_lyase_fold/virulence"/>
</dbReference>